<evidence type="ECO:0000313" key="1">
    <source>
        <dbReference type="EMBL" id="MBB2885050.1"/>
    </source>
</evidence>
<dbReference type="Proteomes" id="UP000589818">
    <property type="component" value="Unassembled WGS sequence"/>
</dbReference>
<keyword evidence="2" id="KW-1185">Reference proteome</keyword>
<name>A0ACC5M8U2_9PSED</name>
<proteinExistence type="predicted"/>
<organism evidence="1 2">
    <name type="scientific">Pseudomonas umsongensis</name>
    <dbReference type="NCBI Taxonomy" id="198618"/>
    <lineage>
        <taxon>Bacteria</taxon>
        <taxon>Pseudomonadati</taxon>
        <taxon>Pseudomonadota</taxon>
        <taxon>Gammaproteobacteria</taxon>
        <taxon>Pseudomonadales</taxon>
        <taxon>Pseudomonadaceae</taxon>
        <taxon>Pseudomonas</taxon>
    </lineage>
</organism>
<protein>
    <submittedName>
        <fullName evidence="1">Uncharacterized protein</fullName>
    </submittedName>
</protein>
<comment type="caution">
    <text evidence="1">The sequence shown here is derived from an EMBL/GenBank/DDBJ whole genome shotgun (WGS) entry which is preliminary data.</text>
</comment>
<sequence>MYQVLGIQKCLGYFALLCFIVFGALSFWRLPEVFSEFAAFWSVAKMAMGVSTVLLLGVGQTPLFPWLCKLPLVRKFFPPIDGDWQVTIRSNWNLVRQLTGQQAGDTLFTKQGKITITSRLFSVRMKFQSDDKYSKSSTTIVGVRRDPEHGTIELNYSYHNVTRNPELTDSGCHYGSARVEVHDEKEGVSLDGEYWTNRNWNKGLNTAGMIFFERLK</sequence>
<evidence type="ECO:0000313" key="2">
    <source>
        <dbReference type="Proteomes" id="UP000589818"/>
    </source>
</evidence>
<reference evidence="1" key="1">
    <citation type="submission" date="2020-08" db="EMBL/GenBank/DDBJ databases">
        <title>Plant associated metagenomes--Microbial community diversity and host control of community assembly across model and emerging plant ecological genomics systems.</title>
        <authorList>
            <person name="Dangl J."/>
        </authorList>
    </citation>
    <scope>NUCLEOTIDE SEQUENCE</scope>
    <source>
        <strain evidence="1">KD5</strain>
    </source>
</reference>
<dbReference type="EMBL" id="JACHVR010000001">
    <property type="protein sequence ID" value="MBB2885050.1"/>
    <property type="molecule type" value="Genomic_DNA"/>
</dbReference>
<gene>
    <name evidence="1" type="ORF">FHR69_000916</name>
</gene>
<accession>A0ACC5M8U2</accession>